<dbReference type="PANTHER" id="PTHR28520:SF2">
    <property type="entry name" value="MITOTIC-SPINDLE ORGANIZING PROTEIN 1"/>
    <property type="match status" value="1"/>
</dbReference>
<sequence>MDYSKYSSKISAEKAQKWVESEENGKAQENLPDLIHQISKLLDTGLDREFLNLLVKLCKQGVNPNALVHILRRLMHKRHAFLSNSEG</sequence>
<dbReference type="PANTHER" id="PTHR28520">
    <property type="entry name" value="MITOTIC-SPINDLE ORGANIZING PROTEIN 1"/>
    <property type="match status" value="1"/>
</dbReference>
<evidence type="ECO:0008006" key="7">
    <source>
        <dbReference type="Google" id="ProtNLM"/>
    </source>
</evidence>
<dbReference type="GO" id="GO:0031021">
    <property type="term" value="C:interphase microtubule organizing center"/>
    <property type="evidence" value="ECO:0007669"/>
    <property type="project" value="TreeGrafter"/>
</dbReference>
<dbReference type="Proteomes" id="UP000031512">
    <property type="component" value="Unassembled WGS sequence"/>
</dbReference>
<dbReference type="OrthoDB" id="48571at2759"/>
<protein>
    <recommendedName>
        <fullName evidence="7">Mitotic-spindle organizing protein 1</fullName>
    </recommendedName>
</protein>
<evidence type="ECO:0000256" key="2">
    <source>
        <dbReference type="ARBA" id="ARBA00011015"/>
    </source>
</evidence>
<dbReference type="VEuPathDB" id="PiroplasmaDB:BEWA_053310"/>
<dbReference type="GO" id="GO:0005819">
    <property type="term" value="C:spindle"/>
    <property type="evidence" value="ECO:0007669"/>
    <property type="project" value="TreeGrafter"/>
</dbReference>
<accession>L1LD76</accession>
<comment type="similarity">
    <text evidence="2">Belongs to the MOZART1 family.</text>
</comment>
<keyword evidence="3" id="KW-0963">Cytoplasm</keyword>
<evidence type="ECO:0000256" key="4">
    <source>
        <dbReference type="ARBA" id="ARBA00023212"/>
    </source>
</evidence>
<reference evidence="5 6" key="1">
    <citation type="journal article" date="2012" name="BMC Genomics">
        <title>Comparative genomic analysis and phylogenetic position of Theileria equi.</title>
        <authorList>
            <person name="Kappmeyer L.S."/>
            <person name="Thiagarajan M."/>
            <person name="Herndon D.R."/>
            <person name="Ramsay J.D."/>
            <person name="Caler E."/>
            <person name="Djikeng A."/>
            <person name="Gillespie J.J."/>
            <person name="Lau A.O."/>
            <person name="Roalson E.H."/>
            <person name="Silva J.C."/>
            <person name="Silva M.G."/>
            <person name="Suarez C.E."/>
            <person name="Ueti M.W."/>
            <person name="Nene V.M."/>
            <person name="Mealey R.H."/>
            <person name="Knowles D.P."/>
            <person name="Brayton K.A."/>
        </authorList>
    </citation>
    <scope>NUCLEOTIDE SEQUENCE [LARGE SCALE GENOMIC DNA]</scope>
    <source>
        <strain evidence="5 6">WA</strain>
    </source>
</reference>
<dbReference type="InterPro" id="IPR022214">
    <property type="entry name" value="MZT1"/>
</dbReference>
<evidence type="ECO:0000313" key="6">
    <source>
        <dbReference type="Proteomes" id="UP000031512"/>
    </source>
</evidence>
<comment type="subcellular location">
    <subcellularLocation>
        <location evidence="1">Cytoplasm</location>
        <location evidence="1">Cytoskeleton</location>
        <location evidence="1">Microtubule organizing center</location>
    </subcellularLocation>
</comment>
<comment type="caution">
    <text evidence="5">The sequence shown here is derived from an EMBL/GenBank/DDBJ whole genome shotgun (WGS) entry which is preliminary data.</text>
</comment>
<proteinExistence type="inferred from homology"/>
<evidence type="ECO:0000313" key="5">
    <source>
        <dbReference type="EMBL" id="EKX73276.1"/>
    </source>
</evidence>
<keyword evidence="4" id="KW-0206">Cytoskeleton</keyword>
<organism evidence="5 6">
    <name type="scientific">Theileria equi strain WA</name>
    <dbReference type="NCBI Taxonomy" id="1537102"/>
    <lineage>
        <taxon>Eukaryota</taxon>
        <taxon>Sar</taxon>
        <taxon>Alveolata</taxon>
        <taxon>Apicomplexa</taxon>
        <taxon>Aconoidasida</taxon>
        <taxon>Piroplasmida</taxon>
        <taxon>Theileriidae</taxon>
        <taxon>Theileria</taxon>
    </lineage>
</organism>
<dbReference type="EMBL" id="ACOU01000003">
    <property type="protein sequence ID" value="EKX73276.1"/>
    <property type="molecule type" value="Genomic_DNA"/>
</dbReference>
<keyword evidence="6" id="KW-1185">Reference proteome</keyword>
<dbReference type="KEGG" id="beq:BEWA_053310"/>
<gene>
    <name evidence="5" type="ORF">BEWA_053310</name>
</gene>
<dbReference type="RefSeq" id="XP_004832728.1">
    <property type="nucleotide sequence ID" value="XM_004832671.1"/>
</dbReference>
<dbReference type="GO" id="GO:0033566">
    <property type="term" value="P:gamma-tubulin complex localization"/>
    <property type="evidence" value="ECO:0007669"/>
    <property type="project" value="InterPro"/>
</dbReference>
<dbReference type="GeneID" id="15802883"/>
<evidence type="ECO:0000256" key="3">
    <source>
        <dbReference type="ARBA" id="ARBA00022490"/>
    </source>
</evidence>
<evidence type="ECO:0000256" key="1">
    <source>
        <dbReference type="ARBA" id="ARBA00004267"/>
    </source>
</evidence>
<dbReference type="GO" id="GO:0000931">
    <property type="term" value="C:gamma-tubulin ring complex"/>
    <property type="evidence" value="ECO:0007669"/>
    <property type="project" value="InterPro"/>
</dbReference>
<dbReference type="STRING" id="1537102.L1LD76"/>
<dbReference type="Pfam" id="PF12554">
    <property type="entry name" value="MOZART1"/>
    <property type="match status" value="1"/>
</dbReference>
<name>L1LD76_THEEQ</name>
<dbReference type="GO" id="GO:0051415">
    <property type="term" value="P:microtubule nucleation by interphase microtubule organizing center"/>
    <property type="evidence" value="ECO:0007669"/>
    <property type="project" value="TreeGrafter"/>
</dbReference>
<dbReference type="AlphaFoldDB" id="L1LD76"/>
<dbReference type="eggNOG" id="ENOG502QXQC">
    <property type="taxonomic scope" value="Eukaryota"/>
</dbReference>
<dbReference type="GO" id="GO:0090307">
    <property type="term" value="P:mitotic spindle assembly"/>
    <property type="evidence" value="ECO:0007669"/>
    <property type="project" value="TreeGrafter"/>
</dbReference>